<dbReference type="Proteomes" id="UP001500897">
    <property type="component" value="Unassembled WGS sequence"/>
</dbReference>
<sequence>MLPYVYRVTKYDPADRDERGHYTGAEDIDSDHGPVEAAYLAAVAAFAADSGVGVLEVREPSLPSGLVHFGIEPPYGDDELDALLPGGRDGLHDGLRVGVPLAQELVRAMLRDSGFWGRLECEDRFAAHVGYDQYLYVGSRLPCERAVAATHASGLFAERIDASPYDPEPEPHEVEPRPADREFWARLRRCVEQGGAALLEEHTATTRWHRLTPANLDAVRAGLAPRAWLSVRPDVLGDPGAVAARLAALTEEDDTFELVVEHADGRITGGIHESGGPAPDLSAARGAVLLSIYVGEDLPLFTAARPDPDGVLRLRWAPDPAPGDVRWARLRELRVGAPVTVVAGPDGTAGLDGLDGLDGLPVGLRGGDPAPGQRVAGRITAVDLVRERVEVTATGW</sequence>
<keyword evidence="2" id="KW-1185">Reference proteome</keyword>
<evidence type="ECO:0000313" key="2">
    <source>
        <dbReference type="Proteomes" id="UP001500897"/>
    </source>
</evidence>
<gene>
    <name evidence="1" type="ORF">GCM10009759_49600</name>
</gene>
<protein>
    <recommendedName>
        <fullName evidence="3">Small subunit ribosomal protein S1</fullName>
    </recommendedName>
</protein>
<evidence type="ECO:0000313" key="1">
    <source>
        <dbReference type="EMBL" id="GAA2109185.1"/>
    </source>
</evidence>
<comment type="caution">
    <text evidence="1">The sequence shown here is derived from an EMBL/GenBank/DDBJ whole genome shotgun (WGS) entry which is preliminary data.</text>
</comment>
<dbReference type="EMBL" id="BAAANS010000036">
    <property type="protein sequence ID" value="GAA2109185.1"/>
    <property type="molecule type" value="Genomic_DNA"/>
</dbReference>
<reference evidence="1 2" key="1">
    <citation type="journal article" date="2019" name="Int. J. Syst. Evol. Microbiol.">
        <title>The Global Catalogue of Microorganisms (GCM) 10K type strain sequencing project: providing services to taxonomists for standard genome sequencing and annotation.</title>
        <authorList>
            <consortium name="The Broad Institute Genomics Platform"/>
            <consortium name="The Broad Institute Genome Sequencing Center for Infectious Disease"/>
            <person name="Wu L."/>
            <person name="Ma J."/>
        </authorList>
    </citation>
    <scope>NUCLEOTIDE SEQUENCE [LARGE SCALE GENOMIC DNA]</scope>
    <source>
        <strain evidence="1 2">JCM 14559</strain>
    </source>
</reference>
<name>A0ABN2XCK6_9ACTN</name>
<proteinExistence type="predicted"/>
<accession>A0ABN2XCK6</accession>
<evidence type="ECO:0008006" key="3">
    <source>
        <dbReference type="Google" id="ProtNLM"/>
    </source>
</evidence>
<dbReference type="RefSeq" id="WP_344554795.1">
    <property type="nucleotide sequence ID" value="NZ_BAAANS010000036.1"/>
</dbReference>
<organism evidence="1 2">
    <name type="scientific">Kitasatospora saccharophila</name>
    <dbReference type="NCBI Taxonomy" id="407973"/>
    <lineage>
        <taxon>Bacteria</taxon>
        <taxon>Bacillati</taxon>
        <taxon>Actinomycetota</taxon>
        <taxon>Actinomycetes</taxon>
        <taxon>Kitasatosporales</taxon>
        <taxon>Streptomycetaceae</taxon>
        <taxon>Kitasatospora</taxon>
    </lineage>
</organism>